<keyword evidence="13" id="KW-1185">Reference proteome</keyword>
<comment type="caution">
    <text evidence="12">The sequence shown here is derived from an EMBL/GenBank/DDBJ whole genome shotgun (WGS) entry which is preliminary data.</text>
</comment>
<dbReference type="GO" id="GO:0016020">
    <property type="term" value="C:membrane"/>
    <property type="evidence" value="ECO:0007669"/>
    <property type="project" value="UniProtKB-SubCell"/>
</dbReference>
<sequence>MEYEMIQNSVTVSISILASLSYCHFISSKLPKGKIRLLSILPIVSLFAYLPLLFTYIFPIAFTSCFISWLANFKLLLFAFDKGPLTTRDPPVSLFYFIVIAVFPARIKPKQENPCRQNSPNGGKSPPLPILPLNWPTKALLLAILVGSHGQMMENLHPFALRFMYCGMMFLFVDVSFGACNFILTAAIDVEVHPPSDEPYLSTSLRDFWGRRWNLMVTEMLRSMVYFPVKTTLSPVVGKKWAPLPALLATFLVSGLAHEMVYYHTIRGSPTWEVTWFFVLHGLGLVAEVGLGALLGEKRVSRIHWAFKWALTMGFVMPTSMWLFFPPVIRSGVVDRVVEEIMMVSNFVVGLGGFVQFQSGGESLNGSTVGVI</sequence>
<feature type="domain" description="Wax synthase" evidence="11">
    <location>
        <begin position="196"/>
        <end position="279"/>
    </location>
</feature>
<dbReference type="InterPro" id="IPR044851">
    <property type="entry name" value="Wax_synthase"/>
</dbReference>
<organism evidence="12 13">
    <name type="scientific">Linum tenue</name>
    <dbReference type="NCBI Taxonomy" id="586396"/>
    <lineage>
        <taxon>Eukaryota</taxon>
        <taxon>Viridiplantae</taxon>
        <taxon>Streptophyta</taxon>
        <taxon>Embryophyta</taxon>
        <taxon>Tracheophyta</taxon>
        <taxon>Spermatophyta</taxon>
        <taxon>Magnoliopsida</taxon>
        <taxon>eudicotyledons</taxon>
        <taxon>Gunneridae</taxon>
        <taxon>Pentapetalae</taxon>
        <taxon>rosids</taxon>
        <taxon>fabids</taxon>
        <taxon>Malpighiales</taxon>
        <taxon>Linaceae</taxon>
        <taxon>Linum</taxon>
    </lineage>
</organism>
<keyword evidence="6 10" id="KW-1133">Transmembrane helix</keyword>
<feature type="transmembrane region" description="Helical" evidence="10">
    <location>
        <begin position="159"/>
        <end position="188"/>
    </location>
</feature>
<protein>
    <recommendedName>
        <fullName evidence="11">Wax synthase domain-containing protein</fullName>
    </recommendedName>
</protein>
<dbReference type="GO" id="GO:0008374">
    <property type="term" value="F:O-acyltransferase activity"/>
    <property type="evidence" value="ECO:0007669"/>
    <property type="project" value="InterPro"/>
</dbReference>
<evidence type="ECO:0000313" key="12">
    <source>
        <dbReference type="EMBL" id="CAI0379284.1"/>
    </source>
</evidence>
<proteinExistence type="inferred from homology"/>
<evidence type="ECO:0000256" key="10">
    <source>
        <dbReference type="SAM" id="Phobius"/>
    </source>
</evidence>
<keyword evidence="9" id="KW-0012">Acyltransferase</keyword>
<dbReference type="EMBL" id="CAMGYJ010000002">
    <property type="protein sequence ID" value="CAI0379284.1"/>
    <property type="molecule type" value="Genomic_DNA"/>
</dbReference>
<gene>
    <name evidence="12" type="ORF">LITE_LOCUS2202</name>
</gene>
<evidence type="ECO:0000256" key="6">
    <source>
        <dbReference type="ARBA" id="ARBA00022989"/>
    </source>
</evidence>
<reference evidence="12" key="1">
    <citation type="submission" date="2022-08" db="EMBL/GenBank/DDBJ databases">
        <authorList>
            <person name="Gutierrez-Valencia J."/>
        </authorList>
    </citation>
    <scope>NUCLEOTIDE SEQUENCE</scope>
</reference>
<dbReference type="InterPro" id="IPR032805">
    <property type="entry name" value="Wax_synthase_dom"/>
</dbReference>
<evidence type="ECO:0000256" key="8">
    <source>
        <dbReference type="ARBA" id="ARBA00023136"/>
    </source>
</evidence>
<comment type="similarity">
    <text evidence="3">Belongs to the wax synthase family.</text>
</comment>
<feature type="transmembrane region" description="Helical" evidence="10">
    <location>
        <begin position="307"/>
        <end position="325"/>
    </location>
</feature>
<evidence type="ECO:0000259" key="11">
    <source>
        <dbReference type="Pfam" id="PF13813"/>
    </source>
</evidence>
<evidence type="ECO:0000256" key="1">
    <source>
        <dbReference type="ARBA" id="ARBA00004141"/>
    </source>
</evidence>
<dbReference type="GO" id="GO:0006629">
    <property type="term" value="P:lipid metabolic process"/>
    <property type="evidence" value="ECO:0007669"/>
    <property type="project" value="UniProtKB-KW"/>
</dbReference>
<dbReference type="PANTHER" id="PTHR31595:SF57">
    <property type="entry name" value="OS04G0481900 PROTEIN"/>
    <property type="match status" value="1"/>
</dbReference>
<feature type="transmembrane region" description="Helical" evidence="10">
    <location>
        <begin position="6"/>
        <end position="25"/>
    </location>
</feature>
<evidence type="ECO:0000256" key="9">
    <source>
        <dbReference type="ARBA" id="ARBA00023315"/>
    </source>
</evidence>
<comment type="pathway">
    <text evidence="2">Secondary metabolite biosynthesis.</text>
</comment>
<dbReference type="Proteomes" id="UP001154282">
    <property type="component" value="Unassembled WGS sequence"/>
</dbReference>
<evidence type="ECO:0000313" key="13">
    <source>
        <dbReference type="Proteomes" id="UP001154282"/>
    </source>
</evidence>
<evidence type="ECO:0000256" key="3">
    <source>
        <dbReference type="ARBA" id="ARBA00007282"/>
    </source>
</evidence>
<evidence type="ECO:0000256" key="2">
    <source>
        <dbReference type="ARBA" id="ARBA00005179"/>
    </source>
</evidence>
<dbReference type="AlphaFoldDB" id="A0AAV0H444"/>
<feature type="transmembrane region" description="Helical" evidence="10">
    <location>
        <begin position="275"/>
        <end position="295"/>
    </location>
</feature>
<dbReference type="Pfam" id="PF13813">
    <property type="entry name" value="MBOAT_2"/>
    <property type="match status" value="1"/>
</dbReference>
<feature type="transmembrane region" description="Helical" evidence="10">
    <location>
        <begin position="92"/>
        <end position="107"/>
    </location>
</feature>
<keyword evidence="8 10" id="KW-0472">Membrane</keyword>
<evidence type="ECO:0000256" key="7">
    <source>
        <dbReference type="ARBA" id="ARBA00023098"/>
    </source>
</evidence>
<keyword evidence="7" id="KW-0443">Lipid metabolism</keyword>
<evidence type="ECO:0000256" key="5">
    <source>
        <dbReference type="ARBA" id="ARBA00022692"/>
    </source>
</evidence>
<evidence type="ECO:0000256" key="4">
    <source>
        <dbReference type="ARBA" id="ARBA00022679"/>
    </source>
</evidence>
<dbReference type="PANTHER" id="PTHR31595">
    <property type="entry name" value="LONG-CHAIN-ALCOHOL O-FATTY-ACYLTRANSFERASE 3-RELATED"/>
    <property type="match status" value="1"/>
</dbReference>
<accession>A0AAV0H444</accession>
<keyword evidence="5 10" id="KW-0812">Transmembrane</keyword>
<keyword evidence="4" id="KW-0808">Transferase</keyword>
<name>A0AAV0H444_9ROSI</name>
<comment type="subcellular location">
    <subcellularLocation>
        <location evidence="1">Membrane</location>
        <topology evidence="1">Multi-pass membrane protein</topology>
    </subcellularLocation>
</comment>